<dbReference type="PRINTS" id="PR00070">
    <property type="entry name" value="DHFR"/>
</dbReference>
<dbReference type="GO" id="GO:0004146">
    <property type="term" value="F:dihydrofolate reductase activity"/>
    <property type="evidence" value="ECO:0007669"/>
    <property type="project" value="UniProtKB-EC"/>
</dbReference>
<dbReference type="InterPro" id="IPR012259">
    <property type="entry name" value="DHFR"/>
</dbReference>
<keyword evidence="4" id="KW-0521">NADP</keyword>
<organism evidence="8 9">
    <name type="scientific">Haloquadratum walsbyi (strain DSM 16790 / HBSQ001)</name>
    <dbReference type="NCBI Taxonomy" id="362976"/>
    <lineage>
        <taxon>Archaea</taxon>
        <taxon>Methanobacteriati</taxon>
        <taxon>Methanobacteriota</taxon>
        <taxon>Stenosarchaea group</taxon>
        <taxon>Halobacteria</taxon>
        <taxon>Halobacteriales</taxon>
        <taxon>Haloferacaceae</taxon>
        <taxon>Haloquadratum</taxon>
    </lineage>
</organism>
<dbReference type="EMBL" id="AM180088">
    <property type="protein sequence ID" value="CAJ52570.1"/>
    <property type="molecule type" value="Genomic_DNA"/>
</dbReference>
<dbReference type="HOGENOM" id="CLU_043966_5_1_2"/>
<dbReference type="GeneID" id="4193991"/>
<sequence>MNNINSNDRSPTDGSERTHNQTTDHDVDIDIDIVLIAAVAANDIIGRDGEMPWHIPADLQQFKRRTMGHPVILGRRTYEAIIGALGEPFPGRTSIVLSSQSRDVPADVILVHSITSAIREASKNARERGVGTVYVAGGGGVYEQFLPLADRLRLTELHDEYEGDTKFPSWDDTVWQETTREKNETFDFVTYERTP</sequence>
<dbReference type="GO" id="GO:0005829">
    <property type="term" value="C:cytosol"/>
    <property type="evidence" value="ECO:0007669"/>
    <property type="project" value="TreeGrafter"/>
</dbReference>
<dbReference type="AlphaFoldDB" id="Q18HG9"/>
<feature type="domain" description="DHFR" evidence="7">
    <location>
        <begin position="32"/>
        <end position="195"/>
    </location>
</feature>
<evidence type="ECO:0000259" key="7">
    <source>
        <dbReference type="PROSITE" id="PS51330"/>
    </source>
</evidence>
<dbReference type="GO" id="GO:0046452">
    <property type="term" value="P:dihydrofolate metabolic process"/>
    <property type="evidence" value="ECO:0007669"/>
    <property type="project" value="TreeGrafter"/>
</dbReference>
<protein>
    <recommendedName>
        <fullName evidence="2">dihydrofolate reductase</fullName>
        <ecNumber evidence="2">1.5.1.3</ecNumber>
    </recommendedName>
</protein>
<evidence type="ECO:0000256" key="5">
    <source>
        <dbReference type="ARBA" id="ARBA00023002"/>
    </source>
</evidence>
<proteinExistence type="predicted"/>
<evidence type="ECO:0000256" key="1">
    <source>
        <dbReference type="ARBA" id="ARBA00004903"/>
    </source>
</evidence>
<dbReference type="GO" id="GO:0006730">
    <property type="term" value="P:one-carbon metabolic process"/>
    <property type="evidence" value="ECO:0007669"/>
    <property type="project" value="UniProtKB-KW"/>
</dbReference>
<dbReference type="RefSeq" id="WP_011571692.1">
    <property type="nucleotide sequence ID" value="NC_008212.1"/>
</dbReference>
<dbReference type="PIRSF" id="PIRSF000194">
    <property type="entry name" value="DHFR"/>
    <property type="match status" value="1"/>
</dbReference>
<dbReference type="EC" id="1.5.1.3" evidence="2"/>
<dbReference type="KEGG" id="hwa:HQ_2455A"/>
<dbReference type="InterPro" id="IPR024072">
    <property type="entry name" value="DHFR-like_dom_sf"/>
</dbReference>
<accession>Q18HG9</accession>
<keyword evidence="5 8" id="KW-0560">Oxidoreductase</keyword>
<dbReference type="PANTHER" id="PTHR48069:SF3">
    <property type="entry name" value="DIHYDROFOLATE REDUCTASE"/>
    <property type="match status" value="1"/>
</dbReference>
<evidence type="ECO:0000256" key="3">
    <source>
        <dbReference type="ARBA" id="ARBA00022563"/>
    </source>
</evidence>
<dbReference type="Gene3D" id="3.40.430.10">
    <property type="entry name" value="Dihydrofolate Reductase, subunit A"/>
    <property type="match status" value="1"/>
</dbReference>
<dbReference type="GO" id="GO:0050661">
    <property type="term" value="F:NADP binding"/>
    <property type="evidence" value="ECO:0007669"/>
    <property type="project" value="InterPro"/>
</dbReference>
<evidence type="ECO:0000256" key="4">
    <source>
        <dbReference type="ARBA" id="ARBA00022857"/>
    </source>
</evidence>
<comment type="pathway">
    <text evidence="1">Cofactor biosynthesis; tetrahydrofolate biosynthesis; 5,6,7,8-tetrahydrofolate from 7,8-dihydrofolate: step 1/1.</text>
</comment>
<feature type="compositionally biased region" description="Basic and acidic residues" evidence="6">
    <location>
        <begin position="10"/>
        <end position="24"/>
    </location>
</feature>
<feature type="region of interest" description="Disordered" evidence="6">
    <location>
        <begin position="1"/>
        <end position="24"/>
    </location>
</feature>
<evidence type="ECO:0000313" key="8">
    <source>
        <dbReference type="EMBL" id="CAJ52570.1"/>
    </source>
</evidence>
<dbReference type="CDD" id="cd00209">
    <property type="entry name" value="DHFR"/>
    <property type="match status" value="1"/>
</dbReference>
<dbReference type="SUPFAM" id="SSF53597">
    <property type="entry name" value="Dihydrofolate reductase-like"/>
    <property type="match status" value="1"/>
</dbReference>
<keyword evidence="9" id="KW-1185">Reference proteome</keyword>
<dbReference type="PANTHER" id="PTHR48069">
    <property type="entry name" value="DIHYDROFOLATE REDUCTASE"/>
    <property type="match status" value="1"/>
</dbReference>
<evidence type="ECO:0000256" key="2">
    <source>
        <dbReference type="ARBA" id="ARBA00012856"/>
    </source>
</evidence>
<dbReference type="GO" id="GO:0046655">
    <property type="term" value="P:folic acid metabolic process"/>
    <property type="evidence" value="ECO:0007669"/>
    <property type="project" value="TreeGrafter"/>
</dbReference>
<keyword evidence="3" id="KW-0554">One-carbon metabolism</keyword>
<dbReference type="GO" id="GO:0046654">
    <property type="term" value="P:tetrahydrofolate biosynthetic process"/>
    <property type="evidence" value="ECO:0007669"/>
    <property type="project" value="InterPro"/>
</dbReference>
<dbReference type="PROSITE" id="PS51330">
    <property type="entry name" value="DHFR_2"/>
    <property type="match status" value="1"/>
</dbReference>
<dbReference type="InterPro" id="IPR001796">
    <property type="entry name" value="DHFR_dom"/>
</dbReference>
<reference evidence="8 9" key="1">
    <citation type="journal article" date="2006" name="BMC Genomics">
        <title>The genome of the square archaeon Haloquadratum walsbyi: life at the limits of water activity.</title>
        <authorList>
            <person name="Bolhuis H.H."/>
            <person name="Palm P.P."/>
            <person name="Wende A.W."/>
            <person name="Falb M.M."/>
            <person name="Rampp M.M."/>
            <person name="Rodriguez-Valera F.F."/>
            <person name="Pfeiffer F.F."/>
            <person name="Oesterhelt D.D."/>
        </authorList>
    </citation>
    <scope>NUCLEOTIDE SEQUENCE [LARGE SCALE GENOMIC DNA]</scope>
    <source>
        <strain evidence="9">DSM 16790 / HBSQ001</strain>
    </source>
</reference>
<evidence type="ECO:0000256" key="6">
    <source>
        <dbReference type="SAM" id="MobiDB-lite"/>
    </source>
</evidence>
<dbReference type="Proteomes" id="UP000001975">
    <property type="component" value="Chromosome"/>
</dbReference>
<name>Q18HG9_HALWD</name>
<dbReference type="eggNOG" id="arCOG01490">
    <property type="taxonomic scope" value="Archaea"/>
</dbReference>
<evidence type="ECO:0000313" key="9">
    <source>
        <dbReference type="Proteomes" id="UP000001975"/>
    </source>
</evidence>
<gene>
    <name evidence="8" type="primary">folA1</name>
    <name evidence="8" type="ordered locus">HQ_2455A</name>
</gene>
<dbReference type="STRING" id="362976.HQ_2455A"/>
<dbReference type="Pfam" id="PF00186">
    <property type="entry name" value="DHFR_1"/>
    <property type="match status" value="1"/>
</dbReference>